<evidence type="ECO:0000256" key="11">
    <source>
        <dbReference type="SAM" id="MobiDB-lite"/>
    </source>
</evidence>
<dbReference type="InterPro" id="IPR024571">
    <property type="entry name" value="ERAP1-like_C_dom"/>
</dbReference>
<dbReference type="Gene3D" id="1.25.50.20">
    <property type="match status" value="1"/>
</dbReference>
<feature type="domain" description="Peptidase M1 membrane alanine aminopeptidase" evidence="13">
    <location>
        <begin position="336"/>
        <end position="544"/>
    </location>
</feature>
<comment type="cofactor">
    <cofactor evidence="9">
        <name>Zn(2+)</name>
        <dbReference type="ChEBI" id="CHEBI:29105"/>
    </cofactor>
    <text evidence="9">Binds 1 zinc ion per subunit.</text>
</comment>
<evidence type="ECO:0000256" key="1">
    <source>
        <dbReference type="ARBA" id="ARBA00010136"/>
    </source>
</evidence>
<dbReference type="InterPro" id="IPR042097">
    <property type="entry name" value="Aminopeptidase_N-like_N_sf"/>
</dbReference>
<evidence type="ECO:0000256" key="5">
    <source>
        <dbReference type="ARBA" id="ARBA00022801"/>
    </source>
</evidence>
<proteinExistence type="inferred from homology"/>
<evidence type="ECO:0000256" key="10">
    <source>
        <dbReference type="PIRSR" id="PIRSR634016-4"/>
    </source>
</evidence>
<feature type="binding site" evidence="9">
    <location>
        <position position="434"/>
    </location>
    <ligand>
        <name>Zn(2+)</name>
        <dbReference type="ChEBI" id="CHEBI:29105"/>
        <note>catalytic</note>
    </ligand>
</feature>
<gene>
    <name evidence="16" type="ORF">BpHYR1_012196</name>
</gene>
<dbReference type="EMBL" id="REGN01003564">
    <property type="protein sequence ID" value="RNA21906.1"/>
    <property type="molecule type" value="Genomic_DNA"/>
</dbReference>
<feature type="binding site" evidence="9">
    <location>
        <position position="411"/>
    </location>
    <ligand>
        <name>Zn(2+)</name>
        <dbReference type="ChEBI" id="CHEBI:29105"/>
        <note>catalytic</note>
    </ligand>
</feature>
<dbReference type="InterPro" id="IPR034016">
    <property type="entry name" value="M1_APN-typ"/>
</dbReference>
<evidence type="ECO:0000256" key="2">
    <source>
        <dbReference type="ARBA" id="ARBA00022438"/>
    </source>
</evidence>
<keyword evidence="4 9" id="KW-0479">Metal-binding</keyword>
<dbReference type="GO" id="GO:0070006">
    <property type="term" value="F:metalloaminopeptidase activity"/>
    <property type="evidence" value="ECO:0007669"/>
    <property type="project" value="TreeGrafter"/>
</dbReference>
<dbReference type="FunFam" id="1.10.390.10:FF:000006">
    <property type="entry name" value="Puromycin-sensitive aminopeptidase"/>
    <property type="match status" value="1"/>
</dbReference>
<sequence length="1011" mass="115209">MSEKKGLYLSKIAFGGFLVGGLSIILIVGLLCGLVIRPKNCIDPSTTLPSTSTPLTTSKTETTSRLSTGTRTLPSLSTASTNPSITTGPPPSNIRLPDYLVPSNYNLELKVFFNPVGEDSSNDRFEGLAVIDFEMTKASNRIVLHIDNTLTVSNTLEVENLQSNQVMQINKDNFNYLENQLFEIVLPSEQPKGNYRLKINYSGNYGPVTNIIGFYKTKYTEDGLVKNLVATKFQPTDARKAFPCFDEPALKASFEITIEHPMGTFALSNWPEQPRETVNGNRYRTKFDKTSPMSTYLAAWTVLPDDFGRIEETSANGKKIRVFARKEAVEKGLIDFALKVTKDSLDFFENEYFEPSLQAVPPKIDSIGFPDFPSGAMEHWGLIGYRETSLLYSDDRNSLFNKQSVAFTVSHEVSHFWFGNLVTCKWWDELWLNEAMARFLQFKAVDKMFPDWDVNSQFLTSYQIPVMYDDGFVTSSPVQNDVLTPAQINSAFSSVTYNKGGALLRMLESTVGPENFRQGLINYLKANEFQASVGAVFYNSLQLPQEMSGVTPQEYMENWLLQINYPEVAVIMEEESDVTRIRFRQARFLLSPEGLDGINPVSPYGYKWMIYLQCKAGGSIVNGEAEHTTGTVEEFNFFLNDSEGTINLRRKFTWVKCNKDFKGYYVTDYSDSNFKALENVLINKPNEFSVGDRSNLIHVAYTLAYLGSKSYATPAFLTNYLEASENSYVPWRTFTWHMNKIADILEHRPSFINLRGFGIDIVRSLISRLNLWDDLGTHSERILKISMIDFLCRLQDESCLNNATKKYETINSDYFLNPTQIQNSVAPNQRPYVLKYHLQNTNEYSDWFDVFDIYSLTVDPQERAQVLNAIANTRLMWIVDIQLFELLRDNSKIRAQDFFSLLVQISRNPSGRHLAWYFVRHFWNDIVAKFGASSRTLASAVKSICSSFDTKFLYDEMTDFFDTTNPGGGVLQRAQALDIVIHNIFWINDRESDINVNLFVPFRSKHSVKKF</sequence>
<keyword evidence="3" id="KW-0645">Protease</keyword>
<keyword evidence="12" id="KW-0472">Membrane</keyword>
<dbReference type="Proteomes" id="UP000276133">
    <property type="component" value="Unassembled WGS sequence"/>
</dbReference>
<organism evidence="16 17">
    <name type="scientific">Brachionus plicatilis</name>
    <name type="common">Marine rotifer</name>
    <name type="synonym">Brachionus muelleri</name>
    <dbReference type="NCBI Taxonomy" id="10195"/>
    <lineage>
        <taxon>Eukaryota</taxon>
        <taxon>Metazoa</taxon>
        <taxon>Spiralia</taxon>
        <taxon>Gnathifera</taxon>
        <taxon>Rotifera</taxon>
        <taxon>Eurotatoria</taxon>
        <taxon>Monogononta</taxon>
        <taxon>Pseudotrocha</taxon>
        <taxon>Ploima</taxon>
        <taxon>Brachionidae</taxon>
        <taxon>Brachionus</taxon>
    </lineage>
</organism>
<evidence type="ECO:0000256" key="8">
    <source>
        <dbReference type="PIRSR" id="PIRSR634016-1"/>
    </source>
</evidence>
<evidence type="ECO:0000313" key="16">
    <source>
        <dbReference type="EMBL" id="RNA21906.1"/>
    </source>
</evidence>
<dbReference type="PRINTS" id="PR00756">
    <property type="entry name" value="ALADIPTASE"/>
</dbReference>
<dbReference type="Gene3D" id="2.60.40.1730">
    <property type="entry name" value="tricorn interacting facor f3 domain"/>
    <property type="match status" value="1"/>
</dbReference>
<evidence type="ECO:0000256" key="12">
    <source>
        <dbReference type="SAM" id="Phobius"/>
    </source>
</evidence>
<dbReference type="InterPro" id="IPR014782">
    <property type="entry name" value="Peptidase_M1_dom"/>
</dbReference>
<dbReference type="InterPro" id="IPR027268">
    <property type="entry name" value="Peptidase_M4/M1_CTD_sf"/>
</dbReference>
<dbReference type="InterPro" id="IPR001930">
    <property type="entry name" value="Peptidase_M1"/>
</dbReference>
<dbReference type="SUPFAM" id="SSF55486">
    <property type="entry name" value="Metalloproteases ('zincins'), catalytic domain"/>
    <property type="match status" value="1"/>
</dbReference>
<evidence type="ECO:0000259" key="15">
    <source>
        <dbReference type="Pfam" id="PF17900"/>
    </source>
</evidence>
<dbReference type="SUPFAM" id="SSF63737">
    <property type="entry name" value="Leukotriene A4 hydrolase N-terminal domain"/>
    <property type="match status" value="1"/>
</dbReference>
<dbReference type="GO" id="GO:0006508">
    <property type="term" value="P:proteolysis"/>
    <property type="evidence" value="ECO:0007669"/>
    <property type="project" value="UniProtKB-KW"/>
</dbReference>
<feature type="site" description="Transition state stabilizer" evidence="10">
    <location>
        <position position="497"/>
    </location>
</feature>
<feature type="region of interest" description="Disordered" evidence="11">
    <location>
        <begin position="46"/>
        <end position="93"/>
    </location>
</feature>
<dbReference type="PANTHER" id="PTHR11533:SF299">
    <property type="entry name" value="AMINOPEPTIDASE"/>
    <property type="match status" value="1"/>
</dbReference>
<feature type="domain" description="Aminopeptidase N-like N-terminal" evidence="15">
    <location>
        <begin position="101"/>
        <end position="297"/>
    </location>
</feature>
<evidence type="ECO:0000256" key="7">
    <source>
        <dbReference type="ARBA" id="ARBA00023049"/>
    </source>
</evidence>
<dbReference type="Pfam" id="PF01433">
    <property type="entry name" value="Peptidase_M1"/>
    <property type="match status" value="1"/>
</dbReference>
<dbReference type="GO" id="GO:0005737">
    <property type="term" value="C:cytoplasm"/>
    <property type="evidence" value="ECO:0007669"/>
    <property type="project" value="TreeGrafter"/>
</dbReference>
<dbReference type="Gene3D" id="2.60.40.1910">
    <property type="match status" value="1"/>
</dbReference>
<name>A0A3M7REE8_BRAPC</name>
<dbReference type="GO" id="GO:0042277">
    <property type="term" value="F:peptide binding"/>
    <property type="evidence" value="ECO:0007669"/>
    <property type="project" value="TreeGrafter"/>
</dbReference>
<dbReference type="InterPro" id="IPR050344">
    <property type="entry name" value="Peptidase_M1_aminopeptidases"/>
</dbReference>
<evidence type="ECO:0000256" key="9">
    <source>
        <dbReference type="PIRSR" id="PIRSR634016-3"/>
    </source>
</evidence>
<keyword evidence="5" id="KW-0378">Hydrolase</keyword>
<evidence type="ECO:0000313" key="17">
    <source>
        <dbReference type="Proteomes" id="UP000276133"/>
    </source>
</evidence>
<protein>
    <submittedName>
        <fullName evidence="16">Glutamyl aminopeptidase</fullName>
    </submittedName>
</protein>
<dbReference type="GO" id="GO:0008270">
    <property type="term" value="F:zinc ion binding"/>
    <property type="evidence" value="ECO:0007669"/>
    <property type="project" value="InterPro"/>
</dbReference>
<dbReference type="InterPro" id="IPR045357">
    <property type="entry name" value="Aminopeptidase_N-like_N"/>
</dbReference>
<accession>A0A3M7REE8</accession>
<keyword evidence="12" id="KW-0812">Transmembrane</keyword>
<dbReference type="Pfam" id="PF11838">
    <property type="entry name" value="ERAP1_C"/>
    <property type="match status" value="1"/>
</dbReference>
<dbReference type="CDD" id="cd09601">
    <property type="entry name" value="M1_APN-Q_like"/>
    <property type="match status" value="1"/>
</dbReference>
<dbReference type="Gene3D" id="1.10.390.10">
    <property type="entry name" value="Neutral Protease Domain 2"/>
    <property type="match status" value="1"/>
</dbReference>
<keyword evidence="6 9" id="KW-0862">Zinc</keyword>
<keyword evidence="17" id="KW-1185">Reference proteome</keyword>
<reference evidence="16 17" key="1">
    <citation type="journal article" date="2018" name="Sci. Rep.">
        <title>Genomic signatures of local adaptation to the degree of environmental predictability in rotifers.</title>
        <authorList>
            <person name="Franch-Gras L."/>
            <person name="Hahn C."/>
            <person name="Garcia-Roger E.M."/>
            <person name="Carmona M.J."/>
            <person name="Serra M."/>
            <person name="Gomez A."/>
        </authorList>
    </citation>
    <scope>NUCLEOTIDE SEQUENCE [LARGE SCALE GENOMIC DNA]</scope>
    <source>
        <strain evidence="16">HYR1</strain>
    </source>
</reference>
<feature type="domain" description="ERAP1-like C-terminal" evidence="14">
    <location>
        <begin position="654"/>
        <end position="979"/>
    </location>
</feature>
<dbReference type="OrthoDB" id="510539at2759"/>
<evidence type="ECO:0000259" key="14">
    <source>
        <dbReference type="Pfam" id="PF11838"/>
    </source>
</evidence>
<evidence type="ECO:0000256" key="4">
    <source>
        <dbReference type="ARBA" id="ARBA00022723"/>
    </source>
</evidence>
<dbReference type="GO" id="GO:0005615">
    <property type="term" value="C:extracellular space"/>
    <property type="evidence" value="ECO:0007669"/>
    <property type="project" value="TreeGrafter"/>
</dbReference>
<evidence type="ECO:0000256" key="6">
    <source>
        <dbReference type="ARBA" id="ARBA00022833"/>
    </source>
</evidence>
<dbReference type="GO" id="GO:0016020">
    <property type="term" value="C:membrane"/>
    <property type="evidence" value="ECO:0007669"/>
    <property type="project" value="TreeGrafter"/>
</dbReference>
<keyword evidence="2 16" id="KW-0031">Aminopeptidase</keyword>
<dbReference type="Pfam" id="PF17900">
    <property type="entry name" value="Peptidase_M1_N"/>
    <property type="match status" value="1"/>
</dbReference>
<dbReference type="PANTHER" id="PTHR11533">
    <property type="entry name" value="PROTEASE M1 ZINC METALLOPROTEASE"/>
    <property type="match status" value="1"/>
</dbReference>
<feature type="active site" description="Proton acceptor" evidence="8">
    <location>
        <position position="412"/>
    </location>
</feature>
<dbReference type="GO" id="GO:0043171">
    <property type="term" value="P:peptide catabolic process"/>
    <property type="evidence" value="ECO:0007669"/>
    <property type="project" value="TreeGrafter"/>
</dbReference>
<keyword evidence="7" id="KW-0482">Metalloprotease</keyword>
<feature type="compositionally biased region" description="Low complexity" evidence="11">
    <location>
        <begin position="46"/>
        <end position="78"/>
    </location>
</feature>
<evidence type="ECO:0000256" key="3">
    <source>
        <dbReference type="ARBA" id="ARBA00022670"/>
    </source>
</evidence>
<feature type="binding site" evidence="9">
    <location>
        <position position="415"/>
    </location>
    <ligand>
        <name>Zn(2+)</name>
        <dbReference type="ChEBI" id="CHEBI:29105"/>
        <note>catalytic</note>
    </ligand>
</feature>
<dbReference type="STRING" id="10195.A0A3M7REE8"/>
<comment type="caution">
    <text evidence="16">The sequence shown here is derived from an EMBL/GenBank/DDBJ whole genome shotgun (WGS) entry which is preliminary data.</text>
</comment>
<feature type="transmembrane region" description="Helical" evidence="12">
    <location>
        <begin position="12"/>
        <end position="36"/>
    </location>
</feature>
<evidence type="ECO:0000259" key="13">
    <source>
        <dbReference type="Pfam" id="PF01433"/>
    </source>
</evidence>
<keyword evidence="12" id="KW-1133">Transmembrane helix</keyword>
<comment type="similarity">
    <text evidence="1">Belongs to the peptidase M1 family.</text>
</comment>
<dbReference type="AlphaFoldDB" id="A0A3M7REE8"/>